<comment type="function">
    <text evidence="5">Key component of the cytosolic iron-sulfur protein assembly (CIA) complex, a multiprotein complex that mediates the incorporation of iron-sulfur cluster into apoproteins specifically involved in DNA metabolism and genomic integrity. In the CIA complex, MMS19 acts as an adapter between early-acting CIA components and a subset of cellular target iron-sulfur proteins.</text>
</comment>
<dbReference type="PANTHER" id="PTHR12891">
    <property type="entry name" value="DNA REPAIR/TRANSCRIPTION PROTEIN MET18/MMS19"/>
    <property type="match status" value="1"/>
</dbReference>
<proteinExistence type="inferred from homology"/>
<keyword evidence="5" id="KW-0234">DNA repair</keyword>
<evidence type="ECO:0000259" key="6">
    <source>
        <dbReference type="Pfam" id="PF12460"/>
    </source>
</evidence>
<gene>
    <name evidence="8" type="primary">KAFR0J00900</name>
    <name evidence="8" type="ORF">KAFR_0J00900</name>
</gene>
<evidence type="ECO:0000259" key="7">
    <source>
        <dbReference type="Pfam" id="PF14500"/>
    </source>
</evidence>
<feature type="domain" description="MMS19 C-terminal" evidence="6">
    <location>
        <begin position="577"/>
        <end position="977"/>
    </location>
</feature>
<dbReference type="InterPro" id="IPR016024">
    <property type="entry name" value="ARM-type_fold"/>
</dbReference>
<dbReference type="GO" id="GO:0051604">
    <property type="term" value="P:protein maturation"/>
    <property type="evidence" value="ECO:0007669"/>
    <property type="project" value="UniProtKB-UniRule"/>
</dbReference>
<sequence>MENSSVGSLVVSLLANVDINESKVDELSLQVSELITNRKIKLIDIIVLLKDYITSEEDTKRKKALASLTSVLRTLKPDQLLKNEVSVVFTFYKSKLQDTVLLKEAFEGLSSLMSMKYISFEETIVLLDFLRDDYHQNEHLAPIRFFTFKILESVYDRWSENLKDNVKSSDLFIKSFINISTGEKDPRNLLTSFALNSLIIQNLPNAPSYAQTLFDILFSYFPITFKPPKNDPYKITNTDLKLALREAISSSSLFAEDAFGNLIDKLSATSPIVKNDTLFTIKACILKFGGKNCLQFWLPIWNGLKFEIMHNSEGSEASFLNPLESYASQGNDESEKSTYEAALDVIKTLSLELADFDINAFNKFFSYILEELTPNFTYSKDLKQSCSILASIASANKATFDKTIDDTLPLFLTDTSEISKLKLLLMNLSFFLDAYITVFGETTITSSVDAETVAQNKLLDYKDEILMILSKALTGNSKSEVTVRTLSIIQFTKMIKMKGYLTKEEIALVIQYLTDTILTDNNKNIYHASLEGLKVISQIYENIVFEVSLKNMLDLLPLDCTEIINYNSDEIIQLETILKIILDFTTSRHILVKESIISLCNKLHMVCEKKHSDEYCFLLLSAIYSLLENNILTVAETDANYIKESVESILLNLALTNNPIIHDDHNLSLLANVVFFINIKSDRKNQPAYLERTNKLFLDDLKIMDNPSRLVIIYTKIISAIDKACDFEEANTIFEKTLELLKSNHASIGSMEKLGYLELLCVLTNKWTDVGNVGKYVDWKDQSFVNLENLVWLSRGLIMKNSKEGENMLDHFIILLKDTKLGSFVSKLFEIFVIDIGSMRKYKGIAWANNVKLLYKQKFFNDIFQVLVTHYRDTSSMEIKCNYLTALSLILKHTPSNLVEPYMNDLLPMLIQALDMPNSEVRVSSLETLKDATDKFGPLITEHIEILVPFLLKLVPSDKYNAVSVKLLALQLLEELTTTIPLNYLLEYKEKVIIALGPILSDKKRIVRRQCIDTRQAYYELGQVPFE</sequence>
<dbReference type="RefSeq" id="XP_003959293.1">
    <property type="nucleotide sequence ID" value="XM_003959244.1"/>
</dbReference>
<dbReference type="GeneID" id="13883808"/>
<dbReference type="eggNOG" id="KOG1967">
    <property type="taxonomic scope" value="Eukaryota"/>
</dbReference>
<feature type="domain" description="MMS19 N-terminal" evidence="7">
    <location>
        <begin position="48"/>
        <end position="310"/>
    </location>
</feature>
<dbReference type="GO" id="GO:0005634">
    <property type="term" value="C:nucleus"/>
    <property type="evidence" value="ECO:0007669"/>
    <property type="project" value="UniProtKB-SubCell"/>
</dbReference>
<evidence type="ECO:0000256" key="4">
    <source>
        <dbReference type="ARBA" id="ARBA00023242"/>
    </source>
</evidence>
<dbReference type="Gene3D" id="1.25.10.10">
    <property type="entry name" value="Leucine-rich Repeat Variant"/>
    <property type="match status" value="1"/>
</dbReference>
<dbReference type="FunCoup" id="H2B0K8">
    <property type="interactions" value="1044"/>
</dbReference>
<dbReference type="EMBL" id="HE650830">
    <property type="protein sequence ID" value="CCF60158.1"/>
    <property type="molecule type" value="Genomic_DNA"/>
</dbReference>
<evidence type="ECO:0000256" key="2">
    <source>
        <dbReference type="ARBA" id="ARBA00009340"/>
    </source>
</evidence>
<dbReference type="GO" id="GO:0006281">
    <property type="term" value="P:DNA repair"/>
    <property type="evidence" value="ECO:0007669"/>
    <property type="project" value="UniProtKB-UniRule"/>
</dbReference>
<evidence type="ECO:0000256" key="5">
    <source>
        <dbReference type="RuleBase" id="RU367072"/>
    </source>
</evidence>
<comment type="subcellular location">
    <subcellularLocation>
        <location evidence="1 5">Nucleus</location>
    </subcellularLocation>
</comment>
<dbReference type="OrthoDB" id="342900at2759"/>
<dbReference type="InterPro" id="IPR011989">
    <property type="entry name" value="ARM-like"/>
</dbReference>
<keyword evidence="5" id="KW-0227">DNA damage</keyword>
<dbReference type="InterPro" id="IPR029240">
    <property type="entry name" value="MMS19_N"/>
</dbReference>
<dbReference type="Pfam" id="PF14500">
    <property type="entry name" value="MMS19_N"/>
    <property type="match status" value="1"/>
</dbReference>
<evidence type="ECO:0000313" key="9">
    <source>
        <dbReference type="Proteomes" id="UP000005220"/>
    </source>
</evidence>
<reference evidence="8 9" key="1">
    <citation type="journal article" date="2011" name="Proc. Natl. Acad. Sci. U.S.A.">
        <title>Evolutionary erosion of yeast sex chromosomes by mating-type switching accidents.</title>
        <authorList>
            <person name="Gordon J.L."/>
            <person name="Armisen D."/>
            <person name="Proux-Wera E."/>
            <person name="Oheigeartaigh S.S."/>
            <person name="Byrne K.P."/>
            <person name="Wolfe K.H."/>
        </authorList>
    </citation>
    <scope>NUCLEOTIDE SEQUENCE [LARGE SCALE GENOMIC DNA]</scope>
    <source>
        <strain evidence="9">ATCC 22294 / BCRC 22015 / CBS 2517 / CECT 1963 / NBRC 1671 / NRRL Y-8276</strain>
    </source>
</reference>
<dbReference type="GO" id="GO:0097361">
    <property type="term" value="C:cytosolic [4Fe-4S] assembly targeting complex"/>
    <property type="evidence" value="ECO:0007669"/>
    <property type="project" value="UniProtKB-UniRule"/>
</dbReference>
<dbReference type="GO" id="GO:0016226">
    <property type="term" value="P:iron-sulfur cluster assembly"/>
    <property type="evidence" value="ECO:0007669"/>
    <property type="project" value="UniProtKB-UniRule"/>
</dbReference>
<dbReference type="PANTHER" id="PTHR12891:SF0">
    <property type="entry name" value="MMS19 NUCLEOTIDE EXCISION REPAIR PROTEIN HOMOLOG"/>
    <property type="match status" value="1"/>
</dbReference>
<dbReference type="HOGENOM" id="CLU_005943_1_0_1"/>
<accession>H2B0K8</accession>
<keyword evidence="9" id="KW-1185">Reference proteome</keyword>
<organism evidence="8 9">
    <name type="scientific">Kazachstania africana (strain ATCC 22294 / BCRC 22015 / CBS 2517 / CECT 1963 / NBRC 1671 / NRRL Y-8276)</name>
    <name type="common">Yeast</name>
    <name type="synonym">Kluyveromyces africanus</name>
    <dbReference type="NCBI Taxonomy" id="1071382"/>
    <lineage>
        <taxon>Eukaryota</taxon>
        <taxon>Fungi</taxon>
        <taxon>Dikarya</taxon>
        <taxon>Ascomycota</taxon>
        <taxon>Saccharomycotina</taxon>
        <taxon>Saccharomycetes</taxon>
        <taxon>Saccharomycetales</taxon>
        <taxon>Saccharomycetaceae</taxon>
        <taxon>Kazachstania</taxon>
    </lineage>
</organism>
<name>H2B0K8_KAZAF</name>
<comment type="similarity">
    <text evidence="2 5">Belongs to the MET18/MMS19 family.</text>
</comment>
<dbReference type="InParanoid" id="H2B0K8"/>
<dbReference type="SUPFAM" id="SSF48371">
    <property type="entry name" value="ARM repeat"/>
    <property type="match status" value="1"/>
</dbReference>
<evidence type="ECO:0000256" key="3">
    <source>
        <dbReference type="ARBA" id="ARBA00022737"/>
    </source>
</evidence>
<keyword evidence="3" id="KW-0677">Repeat</keyword>
<keyword evidence="4 5" id="KW-0539">Nucleus</keyword>
<dbReference type="KEGG" id="kaf:KAFR_0J00900"/>
<dbReference type="AlphaFoldDB" id="H2B0K8"/>
<evidence type="ECO:0000313" key="8">
    <source>
        <dbReference type="EMBL" id="CCF60158.1"/>
    </source>
</evidence>
<dbReference type="InterPro" id="IPR039920">
    <property type="entry name" value="MMS19"/>
</dbReference>
<protein>
    <recommendedName>
        <fullName evidence="5">MMS19 nucleotide excision repair protein</fullName>
    </recommendedName>
</protein>
<dbReference type="STRING" id="1071382.H2B0K8"/>
<dbReference type="InterPro" id="IPR024687">
    <property type="entry name" value="MMS19_C"/>
</dbReference>
<dbReference type="Pfam" id="PF12460">
    <property type="entry name" value="MMS19_C"/>
    <property type="match status" value="1"/>
</dbReference>
<dbReference type="Proteomes" id="UP000005220">
    <property type="component" value="Chromosome 10"/>
</dbReference>
<evidence type="ECO:0000256" key="1">
    <source>
        <dbReference type="ARBA" id="ARBA00004123"/>
    </source>
</evidence>